<organism evidence="11 12">
    <name type="scientific">Halarsenatibacter silvermanii</name>
    <dbReference type="NCBI Taxonomy" id="321763"/>
    <lineage>
        <taxon>Bacteria</taxon>
        <taxon>Bacillati</taxon>
        <taxon>Bacillota</taxon>
        <taxon>Clostridia</taxon>
        <taxon>Halanaerobiales</taxon>
        <taxon>Halarsenatibacteraceae</taxon>
        <taxon>Halarsenatibacter</taxon>
    </lineage>
</organism>
<feature type="binding site" evidence="9">
    <location>
        <position position="129"/>
    </location>
    <ligand>
        <name>L-histidine</name>
        <dbReference type="ChEBI" id="CHEBI:57595"/>
    </ligand>
</feature>
<dbReference type="RefSeq" id="WP_089760018.1">
    <property type="nucleotide sequence ID" value="NZ_FNGO01000010.1"/>
</dbReference>
<keyword evidence="11" id="KW-0808">Transferase</keyword>
<feature type="domain" description="Aminoacyl-transfer RNA synthetases class-II family profile" evidence="10">
    <location>
        <begin position="35"/>
        <end position="321"/>
    </location>
</feature>
<dbReference type="GO" id="GO:0140096">
    <property type="term" value="F:catalytic activity, acting on a protein"/>
    <property type="evidence" value="ECO:0007669"/>
    <property type="project" value="UniProtKB-ARBA"/>
</dbReference>
<dbReference type="HAMAP" id="MF_00125">
    <property type="entry name" value="HisZ"/>
    <property type="match status" value="1"/>
</dbReference>
<evidence type="ECO:0000256" key="2">
    <source>
        <dbReference type="ARBA" id="ARBA00004667"/>
    </source>
</evidence>
<sequence>MKDSLKSIERKLPEGMRFYLPEQAEVITSLAKKGREVLKNWGYQSIFVPAMLPYDTVSKGLSDENVRQYYKLVDYRGEILVLRPEMTAAIAERLVGEGKCEEFPGRYQYFAPVYRHETIQSGKKREIYQLGAEFLGANKFADVEILMLAQKVLLNCEVDNYRLEIGHIGFLDQLLNELDISPKKSAEISGALARRDLVSYRQACRQLNSDAADRLMKLLDLRGGCKVLNAAEELMPVRECTSVQQLRKIHRGLKNLGLIEKVSYDLALTRNLDYYSGMVFEIMSPDLGYNICGGGRYDRLIKSLGGEKIPARGFAMGIERLRLVKEKLCLTDNDRQEKILLRCQDLSSLKTSVNIAEDLQELGYAVILENSEKLVGEAAQKKCKMIIEVDNSSEKPFNCWKSSFDREKRAESGSAENSRKFSRAEVIEYVDGIS</sequence>
<evidence type="ECO:0000256" key="8">
    <source>
        <dbReference type="HAMAP-Rule" id="MF_00125"/>
    </source>
</evidence>
<dbReference type="PROSITE" id="PS50862">
    <property type="entry name" value="AA_TRNA_LIGASE_II"/>
    <property type="match status" value="1"/>
</dbReference>
<dbReference type="GO" id="GO:0016757">
    <property type="term" value="F:glycosyltransferase activity"/>
    <property type="evidence" value="ECO:0007669"/>
    <property type="project" value="UniProtKB-KW"/>
</dbReference>
<keyword evidence="6 8" id="KW-0963">Cytoplasm</keyword>
<dbReference type="CDD" id="cd00773">
    <property type="entry name" value="HisRS-like_core"/>
    <property type="match status" value="1"/>
</dbReference>
<comment type="subcellular location">
    <subcellularLocation>
        <location evidence="1 8">Cytoplasm</location>
    </subcellularLocation>
</comment>
<dbReference type="OrthoDB" id="9800814at2"/>
<feature type="binding site" evidence="9">
    <location>
        <position position="270"/>
    </location>
    <ligand>
        <name>L-histidine</name>
        <dbReference type="ChEBI" id="CHEBI:57595"/>
    </ligand>
</feature>
<evidence type="ECO:0000256" key="3">
    <source>
        <dbReference type="ARBA" id="ARBA00005539"/>
    </source>
</evidence>
<protein>
    <recommendedName>
        <fullName evidence="5 8">ATP phosphoribosyltransferase regulatory subunit</fullName>
    </recommendedName>
</protein>
<keyword evidence="11" id="KW-0328">Glycosyltransferase</keyword>
<evidence type="ECO:0000313" key="12">
    <source>
        <dbReference type="Proteomes" id="UP000199476"/>
    </source>
</evidence>
<dbReference type="Gene3D" id="3.30.930.10">
    <property type="entry name" value="Bira Bifunctional Protein, Domain 2"/>
    <property type="match status" value="1"/>
</dbReference>
<feature type="binding site" evidence="9">
    <location>
        <position position="115"/>
    </location>
    <ligand>
        <name>L-histidine</name>
        <dbReference type="ChEBI" id="CHEBI:57595"/>
    </ligand>
</feature>
<evidence type="ECO:0000256" key="9">
    <source>
        <dbReference type="PIRSR" id="PIRSR001549-1"/>
    </source>
</evidence>
<comment type="similarity">
    <text evidence="3 8">Belongs to the class-II aminoacyl-tRNA synthetase family. HisZ subfamily.</text>
</comment>
<dbReference type="STRING" id="321763.SAMN04488692_11060"/>
<evidence type="ECO:0000256" key="4">
    <source>
        <dbReference type="ARBA" id="ARBA00011496"/>
    </source>
</evidence>
<dbReference type="InterPro" id="IPR041715">
    <property type="entry name" value="HisRS-like_core"/>
</dbReference>
<dbReference type="SUPFAM" id="SSF55681">
    <property type="entry name" value="Class II aaRS and biotin synthetases"/>
    <property type="match status" value="1"/>
</dbReference>
<comment type="subunit">
    <text evidence="4 8">Heteromultimer composed of HisG and HisZ subunits.</text>
</comment>
<dbReference type="GO" id="GO:0005737">
    <property type="term" value="C:cytoplasm"/>
    <property type="evidence" value="ECO:0007669"/>
    <property type="project" value="UniProtKB-SubCell"/>
</dbReference>
<name>A0A1G9NH54_9FIRM</name>
<dbReference type="UniPathway" id="UPA00031">
    <property type="reaction ID" value="UER00006"/>
</dbReference>
<keyword evidence="8" id="KW-0028">Amino-acid biosynthesis</keyword>
<evidence type="ECO:0000256" key="7">
    <source>
        <dbReference type="ARBA" id="ARBA00025246"/>
    </source>
</evidence>
<comment type="miscellaneous">
    <text evidence="8">This function is generally fulfilled by the C-terminal part of HisG, which is missing in some bacteria such as this one.</text>
</comment>
<feature type="binding site" evidence="9">
    <location>
        <begin position="85"/>
        <end position="87"/>
    </location>
    <ligand>
        <name>L-histidine</name>
        <dbReference type="ChEBI" id="CHEBI:57595"/>
    </ligand>
</feature>
<accession>A0A1G9NH54</accession>
<dbReference type="PANTHER" id="PTHR43707">
    <property type="entry name" value="HISTIDYL-TRNA SYNTHETASE"/>
    <property type="match status" value="1"/>
</dbReference>
<dbReference type="InterPro" id="IPR045864">
    <property type="entry name" value="aa-tRNA-synth_II/BPL/LPL"/>
</dbReference>
<dbReference type="InterPro" id="IPR004516">
    <property type="entry name" value="HisRS/HisZ"/>
</dbReference>
<evidence type="ECO:0000313" key="11">
    <source>
        <dbReference type="EMBL" id="SDL85265.1"/>
    </source>
</evidence>
<keyword evidence="8" id="KW-0368">Histidine biosynthesis</keyword>
<feature type="binding site" evidence="9">
    <location>
        <position position="133"/>
    </location>
    <ligand>
        <name>L-histidine</name>
        <dbReference type="ChEBI" id="CHEBI:57595"/>
    </ligand>
</feature>
<dbReference type="Proteomes" id="UP000199476">
    <property type="component" value="Unassembled WGS sequence"/>
</dbReference>
<dbReference type="GO" id="GO:0006427">
    <property type="term" value="P:histidyl-tRNA aminoacylation"/>
    <property type="evidence" value="ECO:0007669"/>
    <property type="project" value="TreeGrafter"/>
</dbReference>
<keyword evidence="12" id="KW-1185">Reference proteome</keyword>
<dbReference type="PIRSF" id="PIRSF001549">
    <property type="entry name" value="His-tRNA_synth"/>
    <property type="match status" value="1"/>
</dbReference>
<proteinExistence type="inferred from homology"/>
<dbReference type="GO" id="GO:0004821">
    <property type="term" value="F:histidine-tRNA ligase activity"/>
    <property type="evidence" value="ECO:0007669"/>
    <property type="project" value="TreeGrafter"/>
</dbReference>
<dbReference type="Pfam" id="PF13393">
    <property type="entry name" value="tRNA-synt_His"/>
    <property type="match status" value="1"/>
</dbReference>
<evidence type="ECO:0000256" key="1">
    <source>
        <dbReference type="ARBA" id="ARBA00004496"/>
    </source>
</evidence>
<evidence type="ECO:0000256" key="5">
    <source>
        <dbReference type="ARBA" id="ARBA00020397"/>
    </source>
</evidence>
<dbReference type="InterPro" id="IPR004517">
    <property type="entry name" value="HisZ"/>
</dbReference>
<gene>
    <name evidence="8" type="primary">hisZ</name>
    <name evidence="11" type="ORF">SAMN04488692_11060</name>
</gene>
<comment type="pathway">
    <text evidence="2 8">Amino-acid biosynthesis; L-histidine biosynthesis; L-histidine from 5-phospho-alpha-D-ribose 1-diphosphate: step 1/9.</text>
</comment>
<dbReference type="GO" id="GO:0000105">
    <property type="term" value="P:L-histidine biosynthetic process"/>
    <property type="evidence" value="ECO:0007669"/>
    <property type="project" value="UniProtKB-UniRule"/>
</dbReference>
<evidence type="ECO:0000256" key="6">
    <source>
        <dbReference type="ARBA" id="ARBA00022490"/>
    </source>
</evidence>
<reference evidence="11 12" key="1">
    <citation type="submission" date="2016-10" db="EMBL/GenBank/DDBJ databases">
        <authorList>
            <person name="de Groot N.N."/>
        </authorList>
    </citation>
    <scope>NUCLEOTIDE SEQUENCE [LARGE SCALE GENOMIC DNA]</scope>
    <source>
        <strain evidence="11 12">SLAS-1</strain>
    </source>
</reference>
<dbReference type="EMBL" id="FNGO01000010">
    <property type="protein sequence ID" value="SDL85265.1"/>
    <property type="molecule type" value="Genomic_DNA"/>
</dbReference>
<evidence type="ECO:0000259" key="10">
    <source>
        <dbReference type="PROSITE" id="PS50862"/>
    </source>
</evidence>
<dbReference type="PANTHER" id="PTHR43707:SF1">
    <property type="entry name" value="HISTIDINE--TRNA LIGASE, MITOCHONDRIAL-RELATED"/>
    <property type="match status" value="1"/>
</dbReference>
<comment type="function">
    <text evidence="7 8">Required for the first step of histidine biosynthesis. May allow the feedback regulation of ATP phosphoribosyltransferase activity by histidine.</text>
</comment>
<feature type="binding site" evidence="9">
    <location>
        <begin position="274"/>
        <end position="275"/>
    </location>
    <ligand>
        <name>L-histidine</name>
        <dbReference type="ChEBI" id="CHEBI:57595"/>
    </ligand>
</feature>
<dbReference type="AlphaFoldDB" id="A0A1G9NH54"/>
<dbReference type="InterPro" id="IPR006195">
    <property type="entry name" value="aa-tRNA-synth_II"/>
</dbReference>